<dbReference type="GO" id="GO:0042262">
    <property type="term" value="P:DNA protection"/>
    <property type="evidence" value="ECO:0007669"/>
    <property type="project" value="InterPro"/>
</dbReference>
<reference evidence="1 2" key="1">
    <citation type="submission" date="2019-11" db="EMBL/GenBank/DDBJ databases">
        <title>Whole-genome sequencing of Allorhizobium vitis.</title>
        <authorList>
            <person name="Gan H.M."/>
            <person name="Savka M.A."/>
        </authorList>
    </citation>
    <scope>NUCLEOTIDE SEQUENCE [LARGE SCALE GENOMIC DNA]</scope>
    <source>
        <strain evidence="1 2">AB4</strain>
    </source>
</reference>
<dbReference type="GO" id="GO:0003690">
    <property type="term" value="F:double-stranded DNA binding"/>
    <property type="evidence" value="ECO:0007669"/>
    <property type="project" value="InterPro"/>
</dbReference>
<sequence length="176" mass="19511">MKSTTKSKAKAILRVPQSREDAVWAVGRIGSLRREIAAQKALSDEVIRRAGEKFERDTADLSAELIEHEKGVQTWCEANRLTLTNDGKVKYHDFGTGRINWRARPPKVSVRGVDAVIEACKKLGFSIFIRTKEELNKDAMLADPDKARVISGVTISSDGEDFLIEPLELETSASKG</sequence>
<protein>
    <submittedName>
        <fullName evidence="1">Nuclease inhibitor protein</fullName>
    </submittedName>
</protein>
<dbReference type="AlphaFoldDB" id="A0AAE5B5A0"/>
<dbReference type="EMBL" id="MBEV02000001">
    <property type="protein sequence ID" value="MUP03498.1"/>
    <property type="molecule type" value="Genomic_DNA"/>
</dbReference>
<evidence type="ECO:0000313" key="1">
    <source>
        <dbReference type="EMBL" id="MUP03498.1"/>
    </source>
</evidence>
<gene>
    <name evidence="1" type="ORF">BBI04_001480</name>
</gene>
<evidence type="ECO:0000313" key="2">
    <source>
        <dbReference type="Proteomes" id="UP000175993"/>
    </source>
</evidence>
<comment type="caution">
    <text evidence="1">The sequence shown here is derived from an EMBL/GenBank/DDBJ whole genome shotgun (WGS) entry which is preliminary data.</text>
</comment>
<dbReference type="SUPFAM" id="SSF161266">
    <property type="entry name" value="Gam-like"/>
    <property type="match status" value="1"/>
</dbReference>
<organism evidence="1 2">
    <name type="scientific">Agrobacterium vitis</name>
    <name type="common">Rhizobium vitis</name>
    <dbReference type="NCBI Taxonomy" id="373"/>
    <lineage>
        <taxon>Bacteria</taxon>
        <taxon>Pseudomonadati</taxon>
        <taxon>Pseudomonadota</taxon>
        <taxon>Alphaproteobacteria</taxon>
        <taxon>Hyphomicrobiales</taxon>
        <taxon>Rhizobiaceae</taxon>
        <taxon>Rhizobium/Agrobacterium group</taxon>
        <taxon>Agrobacterium</taxon>
    </lineage>
</organism>
<dbReference type="Pfam" id="PF07352">
    <property type="entry name" value="Phage_Mu_Gam"/>
    <property type="match status" value="1"/>
</dbReference>
<dbReference type="InterPro" id="IPR009951">
    <property type="entry name" value="Host-nuc_inhib_Gam"/>
</dbReference>
<dbReference type="Proteomes" id="UP000175993">
    <property type="component" value="Unassembled WGS sequence"/>
</dbReference>
<dbReference type="RefSeq" id="WP_070166666.1">
    <property type="nucleotide sequence ID" value="NZ_AP023272.1"/>
</dbReference>
<dbReference type="Gene3D" id="1.20.5.170">
    <property type="match status" value="1"/>
</dbReference>
<proteinExistence type="predicted"/>
<name>A0AAE5B5A0_AGRVI</name>
<accession>A0AAE5B5A0</accession>